<feature type="compositionally biased region" description="Basic residues" evidence="15">
    <location>
        <begin position="796"/>
        <end position="809"/>
    </location>
</feature>
<evidence type="ECO:0000256" key="14">
    <source>
        <dbReference type="SAM" id="Coils"/>
    </source>
</evidence>
<keyword evidence="3" id="KW-0479">Metal-binding</keyword>
<dbReference type="GO" id="GO:0008270">
    <property type="term" value="F:zinc ion binding"/>
    <property type="evidence" value="ECO:0007669"/>
    <property type="project" value="UniProtKB-KW"/>
</dbReference>
<evidence type="ECO:0000256" key="4">
    <source>
        <dbReference type="ARBA" id="ARBA00022771"/>
    </source>
</evidence>
<feature type="compositionally biased region" description="Basic residues" evidence="15">
    <location>
        <begin position="677"/>
        <end position="686"/>
    </location>
</feature>
<evidence type="ECO:0000256" key="3">
    <source>
        <dbReference type="ARBA" id="ARBA00022723"/>
    </source>
</evidence>
<dbReference type="SUPFAM" id="SSF57903">
    <property type="entry name" value="FYVE/PHD zinc finger"/>
    <property type="match status" value="2"/>
</dbReference>
<evidence type="ECO:0000256" key="1">
    <source>
        <dbReference type="ARBA" id="ARBA00004123"/>
    </source>
</evidence>
<evidence type="ECO:0000256" key="5">
    <source>
        <dbReference type="ARBA" id="ARBA00022833"/>
    </source>
</evidence>
<dbReference type="InterPro" id="IPR047174">
    <property type="entry name" value="BAZ1B"/>
</dbReference>
<dbReference type="InterPro" id="IPR019786">
    <property type="entry name" value="Zinc_finger_PHD-type_CS"/>
</dbReference>
<evidence type="ECO:0000256" key="13">
    <source>
        <dbReference type="PROSITE-ProRule" id="PRU00146"/>
    </source>
</evidence>
<accession>A0A3P7SJL7</accession>
<evidence type="ECO:0000256" key="6">
    <source>
        <dbReference type="ARBA" id="ARBA00023015"/>
    </source>
</evidence>
<dbReference type="SMART" id="SM00297">
    <property type="entry name" value="BROMO"/>
    <property type="match status" value="1"/>
</dbReference>
<reference evidence="18 19" key="1">
    <citation type="submission" date="2018-11" db="EMBL/GenBank/DDBJ databases">
        <authorList>
            <consortium name="Pathogen Informatics"/>
        </authorList>
    </citation>
    <scope>NUCLEOTIDE SEQUENCE [LARGE SCALE GENOMIC DNA]</scope>
</reference>
<dbReference type="CDD" id="cd15489">
    <property type="entry name" value="PHD_SF"/>
    <property type="match status" value="1"/>
</dbReference>
<evidence type="ECO:0000256" key="10">
    <source>
        <dbReference type="ARBA" id="ARBA00023242"/>
    </source>
</evidence>
<dbReference type="PRINTS" id="PR00503">
    <property type="entry name" value="BROMODOMAIN"/>
</dbReference>
<keyword evidence="9" id="KW-0804">Transcription</keyword>
<dbReference type="Proteomes" id="UP000278807">
    <property type="component" value="Unassembled WGS sequence"/>
</dbReference>
<organism evidence="18 19">
    <name type="scientific">Rodentolepis nana</name>
    <name type="common">Dwarf tapeworm</name>
    <name type="synonym">Hymenolepis nana</name>
    <dbReference type="NCBI Taxonomy" id="102285"/>
    <lineage>
        <taxon>Eukaryota</taxon>
        <taxon>Metazoa</taxon>
        <taxon>Spiralia</taxon>
        <taxon>Lophotrochozoa</taxon>
        <taxon>Platyhelminthes</taxon>
        <taxon>Cestoda</taxon>
        <taxon>Eucestoda</taxon>
        <taxon>Cyclophyllidea</taxon>
        <taxon>Hymenolepididae</taxon>
        <taxon>Rodentolepis</taxon>
    </lineage>
</organism>
<comment type="subcellular location">
    <subcellularLocation>
        <location evidence="1">Nucleus</location>
    </subcellularLocation>
</comment>
<dbReference type="InterPro" id="IPR011011">
    <property type="entry name" value="Znf_FYVE_PHD"/>
</dbReference>
<feature type="compositionally biased region" description="Acidic residues" evidence="15">
    <location>
        <begin position="846"/>
        <end position="868"/>
    </location>
</feature>
<evidence type="ECO:0000256" key="8">
    <source>
        <dbReference type="ARBA" id="ARBA00023117"/>
    </source>
</evidence>
<dbReference type="PANTHER" id="PTHR46802">
    <property type="entry name" value="TYROSINE-PROTEIN KINASE BAZ1B"/>
    <property type="match status" value="1"/>
</dbReference>
<evidence type="ECO:0000256" key="7">
    <source>
        <dbReference type="ARBA" id="ARBA00023054"/>
    </source>
</evidence>
<evidence type="ECO:0000313" key="18">
    <source>
        <dbReference type="EMBL" id="VDN97556.1"/>
    </source>
</evidence>
<name>A0A3P7SJL7_RODNA</name>
<keyword evidence="7 14" id="KW-0175">Coiled coil</keyword>
<keyword evidence="5" id="KW-0862">Zinc</keyword>
<dbReference type="InterPro" id="IPR036427">
    <property type="entry name" value="Bromodomain-like_sf"/>
</dbReference>
<keyword evidence="10" id="KW-0539">Nucleus</keyword>
<feature type="region of interest" description="Disordered" evidence="15">
    <location>
        <begin position="622"/>
        <end position="703"/>
    </location>
</feature>
<dbReference type="SUPFAM" id="SSF47370">
    <property type="entry name" value="Bromodomain"/>
    <property type="match status" value="1"/>
</dbReference>
<evidence type="ECO:0000313" key="19">
    <source>
        <dbReference type="Proteomes" id="UP000278807"/>
    </source>
</evidence>
<feature type="domain" description="PHD-type" evidence="17">
    <location>
        <begin position="717"/>
        <end position="769"/>
    </location>
</feature>
<dbReference type="GO" id="GO:0090535">
    <property type="term" value="C:WICH complex"/>
    <property type="evidence" value="ECO:0007669"/>
    <property type="project" value="InterPro"/>
</dbReference>
<keyword evidence="2" id="KW-0597">Phosphoprotein</keyword>
<dbReference type="InterPro" id="IPR001965">
    <property type="entry name" value="Znf_PHD"/>
</dbReference>
<dbReference type="InterPro" id="IPR028941">
    <property type="entry name" value="WHIM2_dom"/>
</dbReference>
<dbReference type="Gene3D" id="1.20.920.10">
    <property type="entry name" value="Bromodomain-like"/>
    <property type="match status" value="1"/>
</dbReference>
<evidence type="ECO:0000256" key="2">
    <source>
        <dbReference type="ARBA" id="ARBA00022553"/>
    </source>
</evidence>
<evidence type="ECO:0000256" key="11">
    <source>
        <dbReference type="ARBA" id="ARBA00068253"/>
    </source>
</evidence>
<dbReference type="InterPro" id="IPR019787">
    <property type="entry name" value="Znf_PHD-finger"/>
</dbReference>
<dbReference type="EMBL" id="UZAE01000694">
    <property type="protein sequence ID" value="VDN97556.1"/>
    <property type="molecule type" value="Genomic_DNA"/>
</dbReference>
<dbReference type="InterPro" id="IPR001487">
    <property type="entry name" value="Bromodomain"/>
</dbReference>
<evidence type="ECO:0000259" key="16">
    <source>
        <dbReference type="PROSITE" id="PS50014"/>
    </source>
</evidence>
<dbReference type="InterPro" id="IPR013083">
    <property type="entry name" value="Znf_RING/FYVE/PHD"/>
</dbReference>
<dbReference type="OrthoDB" id="784962at2759"/>
<proteinExistence type="predicted"/>
<dbReference type="PROSITE" id="PS50016">
    <property type="entry name" value="ZF_PHD_2"/>
    <property type="match status" value="2"/>
</dbReference>
<protein>
    <recommendedName>
        <fullName evidence="11">Bromodomain adjacent to zinc finger domain protein 1A</fullName>
    </recommendedName>
</protein>
<dbReference type="FunFam" id="3.30.40.10:FF:000300">
    <property type="entry name" value="Bromodomain adjacent to zinc finger domain protein 1A"/>
    <property type="match status" value="1"/>
</dbReference>
<feature type="domain" description="PHD-type" evidence="17">
    <location>
        <begin position="572"/>
        <end position="622"/>
    </location>
</feature>
<gene>
    <name evidence="18" type="ORF">HNAJ_LOCUS1697</name>
</gene>
<dbReference type="Gene3D" id="3.30.40.10">
    <property type="entry name" value="Zinc/RING finger domain, C3HC4 (zinc finger)"/>
    <property type="match status" value="2"/>
</dbReference>
<dbReference type="SMART" id="SM00249">
    <property type="entry name" value="PHD"/>
    <property type="match status" value="2"/>
</dbReference>
<dbReference type="Pfam" id="PF00628">
    <property type="entry name" value="PHD"/>
    <property type="match status" value="2"/>
</dbReference>
<dbReference type="GO" id="GO:0042393">
    <property type="term" value="F:histone binding"/>
    <property type="evidence" value="ECO:0007669"/>
    <property type="project" value="TreeGrafter"/>
</dbReference>
<dbReference type="AlphaFoldDB" id="A0A3P7SJL7"/>
<dbReference type="PROSITE" id="PS01359">
    <property type="entry name" value="ZF_PHD_1"/>
    <property type="match status" value="2"/>
</dbReference>
<dbReference type="GO" id="GO:0140801">
    <property type="term" value="F:histone H2AXY142 kinase activity"/>
    <property type="evidence" value="ECO:0007669"/>
    <property type="project" value="InterPro"/>
</dbReference>
<dbReference type="Pfam" id="PF15613">
    <property type="entry name" value="WSD"/>
    <property type="match status" value="1"/>
</dbReference>
<dbReference type="PANTHER" id="PTHR46802:SF1">
    <property type="entry name" value="TYROSINE-PROTEIN KINASE BAZ1B"/>
    <property type="match status" value="1"/>
</dbReference>
<feature type="domain" description="Bromo" evidence="16">
    <location>
        <begin position="900"/>
        <end position="973"/>
    </location>
</feature>
<keyword evidence="6" id="KW-0805">Transcription regulation</keyword>
<evidence type="ECO:0000256" key="12">
    <source>
        <dbReference type="PROSITE-ProRule" id="PRU00035"/>
    </source>
</evidence>
<dbReference type="PROSITE" id="PS50014">
    <property type="entry name" value="BROMODOMAIN_2"/>
    <property type="match status" value="1"/>
</dbReference>
<feature type="compositionally biased region" description="Low complexity" evidence="15">
    <location>
        <begin position="687"/>
        <end position="703"/>
    </location>
</feature>
<feature type="coiled-coil region" evidence="14">
    <location>
        <begin position="166"/>
        <end position="200"/>
    </location>
</feature>
<evidence type="ECO:0000256" key="9">
    <source>
        <dbReference type="ARBA" id="ARBA00023163"/>
    </source>
</evidence>
<feature type="region of interest" description="Disordered" evidence="15">
    <location>
        <begin position="777"/>
        <end position="881"/>
    </location>
</feature>
<keyword evidence="8 12" id="KW-0103">Bromodomain</keyword>
<feature type="compositionally biased region" description="Acidic residues" evidence="15">
    <location>
        <begin position="827"/>
        <end position="837"/>
    </location>
</feature>
<evidence type="ECO:0000259" key="17">
    <source>
        <dbReference type="PROSITE" id="PS50016"/>
    </source>
</evidence>
<evidence type="ECO:0000256" key="15">
    <source>
        <dbReference type="SAM" id="MobiDB-lite"/>
    </source>
</evidence>
<dbReference type="GO" id="GO:0006974">
    <property type="term" value="P:DNA damage response"/>
    <property type="evidence" value="ECO:0007669"/>
    <property type="project" value="TreeGrafter"/>
</dbReference>
<keyword evidence="19" id="KW-1185">Reference proteome</keyword>
<sequence length="1002" mass="111742">MGIELSKIPITPYTAPELLRLLLSCELAKGTFSTNDLAIDRIRQIINSFGGGNTSLLEPSRVSLGANSLFEQLSSVDLFALNVEHRILAIEVLVELMLDFDMVDEYIISCHQRSVKTNKERLTLAKQERTVIPPELMEEKISVQKEPEMNDLASVVKSRRLLAAKAAEEREKRETAERHRRELEAKIEAEEKALAKAEHDETVATTDYQLSCRARLLGTDRFDRRYWRFTCAPDRIFVESNWGPKDYRVLDSHSNEDYPVASLPPPHIVTDESLSSAERAHRFSYAARSNWSVFDKAEELDNLSKSLAERGARESHLKKNLVQSGLLENLKELIAISKAERSSTEIVELVDVDRSPSSRDEIVIEKITAKPRGDAQAILANVFLKVNMYETEIHLRDGGLGGVPEFPGWMAKILSIQSHYGLCFCLTGSVPSTPLKGGPTAIHAPSPATLQCAVSFQSQKVTTTPLQSAAEALITMGLNVHRRFLSVPKVLPREKKSGSENINNCEEAGPEEIGLNQQNVEYRPERSTREGDVELWVESWTKAVRSASTFSRLNVLHACLDACIQWEKSVANVRCRICRKKGDDDSLLLCDGCNAGFHLYCLRPSLHTIPEGDWFCVSCKPPPSRTKPTTSASSIRRRDRYSRDEGSETSSDNEESVGAGDCASESVSSDGDDDGRRRLRSKKSQSTRRIMSRSSSSSHFSQQAKAVAAKTQSTSNDVLCLVCDEEGIEEDELIICSTCPNAFHSNCHNPPLRSASRRAPWVCSVCRVSRGQSTAMAQSLRLRGNSRANRKSSYARLHKVSTTPRKRPRPVSYNEDSSEGESVSSDDTLDQEDDGGEENGASGYDDREESEETEGNDTEATEEQADDEPPPRKRARISASTITSAKSASYTCADLISSVLRHRNSWPFQEPVDAEEVPDYYEIVVDPVDLSMINNWLKNGRYDGNAGPKRLADDLAKMFYNAELYNSVDSDIWKAGSQLENHIRGLFKRFSPPVTYKRDALN</sequence>
<keyword evidence="4 13" id="KW-0863">Zinc-finger</keyword>
<dbReference type="Pfam" id="PF00439">
    <property type="entry name" value="Bromodomain"/>
    <property type="match status" value="1"/>
</dbReference>